<dbReference type="OrthoDB" id="7403325at2759"/>
<dbReference type="EMBL" id="CAICTM010001540">
    <property type="protein sequence ID" value="CAB9524472.1"/>
    <property type="molecule type" value="Genomic_DNA"/>
</dbReference>
<dbReference type="AlphaFoldDB" id="A0A9N8HT74"/>
<dbReference type="Pfam" id="PF00266">
    <property type="entry name" value="Aminotran_5"/>
    <property type="match status" value="1"/>
</dbReference>
<dbReference type="InterPro" id="IPR000192">
    <property type="entry name" value="Aminotrans_V_dom"/>
</dbReference>
<name>A0A9N8HT74_9STRA</name>
<organism evidence="2 3">
    <name type="scientific">Seminavis robusta</name>
    <dbReference type="NCBI Taxonomy" id="568900"/>
    <lineage>
        <taxon>Eukaryota</taxon>
        <taxon>Sar</taxon>
        <taxon>Stramenopiles</taxon>
        <taxon>Ochrophyta</taxon>
        <taxon>Bacillariophyta</taxon>
        <taxon>Bacillariophyceae</taxon>
        <taxon>Bacillariophycidae</taxon>
        <taxon>Naviculales</taxon>
        <taxon>Naviculaceae</taxon>
        <taxon>Seminavis</taxon>
    </lineage>
</organism>
<sequence>MPHHVDHYGVPIVRVPPAVTGRALEDILELAPKEGAARFEFYESNIANKLGLGKAIRYALDVGMDSIETTVVALAQDLYQRLLRHNPKIRVHHPPASGIVTFYIPGMPSRELKAKLDSANFETSLVPATSTPLDSSQTQVPDMVRVSLSYTNTKQDSDDLCHALVETIVSATAQES</sequence>
<feature type="domain" description="Aminotransferase class V" evidence="1">
    <location>
        <begin position="44"/>
        <end position="159"/>
    </location>
</feature>
<gene>
    <name evidence="2" type="ORF">SEMRO_1542_G281030.1</name>
</gene>
<evidence type="ECO:0000313" key="3">
    <source>
        <dbReference type="Proteomes" id="UP001153069"/>
    </source>
</evidence>
<proteinExistence type="predicted"/>
<dbReference type="InterPro" id="IPR015424">
    <property type="entry name" value="PyrdxlP-dep_Trfase"/>
</dbReference>
<evidence type="ECO:0000313" key="2">
    <source>
        <dbReference type="EMBL" id="CAB9524472.1"/>
    </source>
</evidence>
<reference evidence="2" key="1">
    <citation type="submission" date="2020-06" db="EMBL/GenBank/DDBJ databases">
        <authorList>
            <consortium name="Plant Systems Biology data submission"/>
        </authorList>
    </citation>
    <scope>NUCLEOTIDE SEQUENCE</scope>
    <source>
        <strain evidence="2">D6</strain>
    </source>
</reference>
<comment type="caution">
    <text evidence="2">The sequence shown here is derived from an EMBL/GenBank/DDBJ whole genome shotgun (WGS) entry which is preliminary data.</text>
</comment>
<dbReference type="SUPFAM" id="SSF53383">
    <property type="entry name" value="PLP-dependent transferases"/>
    <property type="match status" value="1"/>
</dbReference>
<dbReference type="Proteomes" id="UP001153069">
    <property type="component" value="Unassembled WGS sequence"/>
</dbReference>
<dbReference type="PANTHER" id="PTHR43586">
    <property type="entry name" value="CYSTEINE DESULFURASE"/>
    <property type="match status" value="1"/>
</dbReference>
<evidence type="ECO:0000259" key="1">
    <source>
        <dbReference type="Pfam" id="PF00266"/>
    </source>
</evidence>
<accession>A0A9N8HT74</accession>
<protein>
    <submittedName>
        <fullName evidence="2">Cysteine desulfurase</fullName>
    </submittedName>
</protein>
<dbReference type="PANTHER" id="PTHR43586:SF24">
    <property type="entry name" value="BLR4730 PROTEIN"/>
    <property type="match status" value="1"/>
</dbReference>
<dbReference type="InterPro" id="IPR015422">
    <property type="entry name" value="PyrdxlP-dep_Trfase_small"/>
</dbReference>
<keyword evidence="3" id="KW-1185">Reference proteome</keyword>
<dbReference type="Gene3D" id="3.90.1150.10">
    <property type="entry name" value="Aspartate Aminotransferase, domain 1"/>
    <property type="match status" value="1"/>
</dbReference>